<dbReference type="EMBL" id="KN838703">
    <property type="protein sequence ID" value="KIJ97032.1"/>
    <property type="molecule type" value="Genomic_DNA"/>
</dbReference>
<reference evidence="3" key="2">
    <citation type="submission" date="2015-01" db="EMBL/GenBank/DDBJ databases">
        <title>Evolutionary Origins and Diversification of the Mycorrhizal Mutualists.</title>
        <authorList>
            <consortium name="DOE Joint Genome Institute"/>
            <consortium name="Mycorrhizal Genomics Consortium"/>
            <person name="Kohler A."/>
            <person name="Kuo A."/>
            <person name="Nagy L.G."/>
            <person name="Floudas D."/>
            <person name="Copeland A."/>
            <person name="Barry K.W."/>
            <person name="Cichocki N."/>
            <person name="Veneault-Fourrey C."/>
            <person name="LaButti K."/>
            <person name="Lindquist E.A."/>
            <person name="Lipzen A."/>
            <person name="Lundell T."/>
            <person name="Morin E."/>
            <person name="Murat C."/>
            <person name="Riley R."/>
            <person name="Ohm R."/>
            <person name="Sun H."/>
            <person name="Tunlid A."/>
            <person name="Henrissat B."/>
            <person name="Grigoriev I.V."/>
            <person name="Hibbett D.S."/>
            <person name="Martin F."/>
        </authorList>
    </citation>
    <scope>NUCLEOTIDE SEQUENCE [LARGE SCALE GENOMIC DNA]</scope>
    <source>
        <strain evidence="3">LaAM-08-1</strain>
    </source>
</reference>
<evidence type="ECO:0000313" key="2">
    <source>
        <dbReference type="EMBL" id="KIJ97032.1"/>
    </source>
</evidence>
<reference evidence="2 3" key="1">
    <citation type="submission" date="2014-04" db="EMBL/GenBank/DDBJ databases">
        <authorList>
            <consortium name="DOE Joint Genome Institute"/>
            <person name="Kuo A."/>
            <person name="Kohler A."/>
            <person name="Nagy L.G."/>
            <person name="Floudas D."/>
            <person name="Copeland A."/>
            <person name="Barry K.W."/>
            <person name="Cichocki N."/>
            <person name="Veneault-Fourrey C."/>
            <person name="LaButti K."/>
            <person name="Lindquist E.A."/>
            <person name="Lipzen A."/>
            <person name="Lundell T."/>
            <person name="Morin E."/>
            <person name="Murat C."/>
            <person name="Sun H."/>
            <person name="Tunlid A."/>
            <person name="Henrissat B."/>
            <person name="Grigoriev I.V."/>
            <person name="Hibbett D.S."/>
            <person name="Martin F."/>
            <person name="Nordberg H.P."/>
            <person name="Cantor M.N."/>
            <person name="Hua S.X."/>
        </authorList>
    </citation>
    <scope>NUCLEOTIDE SEQUENCE [LARGE SCALE GENOMIC DNA]</scope>
    <source>
        <strain evidence="2 3">LaAM-08-1</strain>
    </source>
</reference>
<dbReference type="HOGENOM" id="CLU_026866_0_0_1"/>
<keyword evidence="1" id="KW-0812">Transmembrane</keyword>
<sequence>MAIIYLTLFATFAIDYFSAVLTGSFIWEAADTRTPGRIPLAISNGTADYVGEHLLGDNWQSSVLSMASASASVAWIPQSDSLLNITEPSTNFRRVVQEAQYISTNSTPAEVMMPYFAVDAFEWVRDPQQVLTDRQISLLTPPAGEYNPFMTIANETGGLLPDVQWGEGPQTPVSGDQDMPIAETRLFAFRIYFPSPSDFSSSSTDSQSCPQNYTIDPGLQINLFGITHNGPIDLPCFGIANVSYRAGVFSSRNCTIISPNVVEAQAPFSLIGNPFTSDALGLSPVIAANLVLAKYAIPLNYETRRNFAIELTSRAYQAAWAALSNFSPMALDTTTVQIALPTLRAKVIHWRVYLWAALHFWVLALGLLFTYVQSHCDHPWVDDPTMAVFWLDTRAVLTK</sequence>
<accession>A0A0C9XLP2</accession>
<evidence type="ECO:0000313" key="3">
    <source>
        <dbReference type="Proteomes" id="UP000054477"/>
    </source>
</evidence>
<dbReference type="AlphaFoldDB" id="A0A0C9XLP2"/>
<name>A0A0C9XLP2_9AGAR</name>
<keyword evidence="1" id="KW-0472">Membrane</keyword>
<dbReference type="STRING" id="1095629.A0A0C9XLP2"/>
<feature type="transmembrane region" description="Helical" evidence="1">
    <location>
        <begin position="352"/>
        <end position="372"/>
    </location>
</feature>
<proteinExistence type="predicted"/>
<protein>
    <recommendedName>
        <fullName evidence="4">Transmembrane protein</fullName>
    </recommendedName>
</protein>
<keyword evidence="3" id="KW-1185">Reference proteome</keyword>
<dbReference type="OrthoDB" id="3208378at2759"/>
<dbReference type="Proteomes" id="UP000054477">
    <property type="component" value="Unassembled WGS sequence"/>
</dbReference>
<keyword evidence="1" id="KW-1133">Transmembrane helix</keyword>
<organism evidence="2 3">
    <name type="scientific">Laccaria amethystina LaAM-08-1</name>
    <dbReference type="NCBI Taxonomy" id="1095629"/>
    <lineage>
        <taxon>Eukaryota</taxon>
        <taxon>Fungi</taxon>
        <taxon>Dikarya</taxon>
        <taxon>Basidiomycota</taxon>
        <taxon>Agaricomycotina</taxon>
        <taxon>Agaricomycetes</taxon>
        <taxon>Agaricomycetidae</taxon>
        <taxon>Agaricales</taxon>
        <taxon>Agaricineae</taxon>
        <taxon>Hydnangiaceae</taxon>
        <taxon>Laccaria</taxon>
    </lineage>
</organism>
<gene>
    <name evidence="2" type="ORF">K443DRAFT_10162</name>
</gene>
<evidence type="ECO:0000256" key="1">
    <source>
        <dbReference type="SAM" id="Phobius"/>
    </source>
</evidence>
<evidence type="ECO:0008006" key="4">
    <source>
        <dbReference type="Google" id="ProtNLM"/>
    </source>
</evidence>
<feature type="transmembrane region" description="Helical" evidence="1">
    <location>
        <begin position="6"/>
        <end position="27"/>
    </location>
</feature>